<dbReference type="EMBL" id="MN740500">
    <property type="protein sequence ID" value="QHU29961.1"/>
    <property type="molecule type" value="Genomic_DNA"/>
</dbReference>
<dbReference type="AlphaFoldDB" id="A0A6C0LJW3"/>
<evidence type="ECO:0000313" key="2">
    <source>
        <dbReference type="EMBL" id="QHU29961.1"/>
    </source>
</evidence>
<dbReference type="Gene3D" id="2.90.10.10">
    <property type="entry name" value="Bulb-type lectin domain"/>
    <property type="match status" value="1"/>
</dbReference>
<feature type="transmembrane region" description="Helical" evidence="1">
    <location>
        <begin position="633"/>
        <end position="651"/>
    </location>
</feature>
<accession>A0A6C0LJW3</accession>
<organism evidence="2">
    <name type="scientific">viral metagenome</name>
    <dbReference type="NCBI Taxonomy" id="1070528"/>
    <lineage>
        <taxon>unclassified sequences</taxon>
        <taxon>metagenomes</taxon>
        <taxon>organismal metagenomes</taxon>
    </lineage>
</organism>
<keyword evidence="1" id="KW-0812">Transmembrane</keyword>
<dbReference type="InterPro" id="IPR036426">
    <property type="entry name" value="Bulb-type_lectin_dom_sf"/>
</dbReference>
<reference evidence="2" key="1">
    <citation type="journal article" date="2020" name="Nature">
        <title>Giant virus diversity and host interactions through global metagenomics.</title>
        <authorList>
            <person name="Schulz F."/>
            <person name="Roux S."/>
            <person name="Paez-Espino D."/>
            <person name="Jungbluth S."/>
            <person name="Walsh D.A."/>
            <person name="Denef V.J."/>
            <person name="McMahon K.D."/>
            <person name="Konstantinidis K.T."/>
            <person name="Eloe-Fadrosh E.A."/>
            <person name="Kyrpides N.C."/>
            <person name="Woyke T."/>
        </authorList>
    </citation>
    <scope>NUCLEOTIDE SEQUENCE</scope>
    <source>
        <strain evidence="2">GVMAG-M-3300027810-10</strain>
    </source>
</reference>
<keyword evidence="1" id="KW-1133">Transmembrane helix</keyword>
<keyword evidence="1" id="KW-0472">Membrane</keyword>
<protein>
    <recommendedName>
        <fullName evidence="3">Apple domain-containing protein</fullName>
    </recommendedName>
</protein>
<proteinExistence type="predicted"/>
<evidence type="ECO:0000256" key="1">
    <source>
        <dbReference type="SAM" id="Phobius"/>
    </source>
</evidence>
<name>A0A6C0LJW3_9ZZZZ</name>
<sequence>MSRLNQIIFENTNKNLVIDKHISDLDKLILDFNIDLETYNTIKENIKAKVIEFNSKDPVRRNIYVDKIDIPNKPVYLGCYKNTNVMEYTGDMKFDQCSQNAINMNKSFFSLSKENGKNKCYVGNELDSIIQDGQQYKIKPLWASNTKQTSDTPILKVLETCFAVVDSNNNVLFSNDIMRAKEELENKMNAVQPTQSCRLSLDNNGILKLIRNSDDYQLWQSNQNVFRNSITVFDWVPENNPTCKYKRSYMSSNEFLDVNESMSSQNGKYKMKFLKNGVMKLVGASTACVNPNRIGNKTTTSLHTINNTAYNVAEKSSSNSNSDETYFNLSLGDCISKCDDNSVCAAVEYKKGNVSSCELKNDIGEVYTTKNTQMISKNINNPYNDSGLLGKVGYLDENDELHEYPKNMLSYNNQYKLYKSTTSDGNEIDIFKGSKVDGIIRCNELKNCGGFVYNSKNKTISLRDNQIFPIANKMYSKYDSLYTRKFNIDNHPSCSKGYQSVNVNMWKNYELLNKVSVMNRDTHKCGIINYIDTDMKELEVSYMKLTTYTKSVNEIIKKLVKLNVKIKDEVLFLQDRMNNVVINIIDSNIEMATLNDEYKKEGFISKPNIITQMHNDKCTTYNSTYNSTSMGTYIAYTAFIGICLSSAVLLIRR</sequence>
<evidence type="ECO:0008006" key="3">
    <source>
        <dbReference type="Google" id="ProtNLM"/>
    </source>
</evidence>